<keyword evidence="2" id="KW-1133">Transmembrane helix</keyword>
<evidence type="ECO:0000259" key="5">
    <source>
        <dbReference type="Pfam" id="PF17802"/>
    </source>
</evidence>
<keyword evidence="3" id="KW-0732">Signal</keyword>
<keyword evidence="7" id="KW-1185">Reference proteome</keyword>
<dbReference type="Pfam" id="PF16555">
    <property type="entry name" value="GramPos_pilinD1"/>
    <property type="match status" value="1"/>
</dbReference>
<keyword evidence="2" id="KW-0812">Transmembrane</keyword>
<organism evidence="6 7">
    <name type="scientific">Agrococcus terreus</name>
    <dbReference type="NCBI Taxonomy" id="574649"/>
    <lineage>
        <taxon>Bacteria</taxon>
        <taxon>Bacillati</taxon>
        <taxon>Actinomycetota</taxon>
        <taxon>Actinomycetes</taxon>
        <taxon>Micrococcales</taxon>
        <taxon>Microbacteriaceae</taxon>
        <taxon>Agrococcus</taxon>
    </lineage>
</organism>
<reference evidence="7" key="1">
    <citation type="journal article" date="2019" name="Int. J. Syst. Evol. Microbiol.">
        <title>The Global Catalogue of Microorganisms (GCM) 10K type strain sequencing project: providing services to taxonomists for standard genome sequencing and annotation.</title>
        <authorList>
            <consortium name="The Broad Institute Genomics Platform"/>
            <consortium name="The Broad Institute Genome Sequencing Center for Infectious Disease"/>
            <person name="Wu L."/>
            <person name="Ma J."/>
        </authorList>
    </citation>
    <scope>NUCLEOTIDE SEQUENCE [LARGE SCALE GENOMIC DNA]</scope>
    <source>
        <strain evidence="7">CGMCC 1.6960</strain>
    </source>
</reference>
<evidence type="ECO:0000313" key="6">
    <source>
        <dbReference type="EMBL" id="GGN89119.1"/>
    </source>
</evidence>
<evidence type="ECO:0000313" key="7">
    <source>
        <dbReference type="Proteomes" id="UP000626982"/>
    </source>
</evidence>
<feature type="domain" description="SpaA-like prealbumin fold" evidence="5">
    <location>
        <begin position="332"/>
        <end position="425"/>
    </location>
</feature>
<feature type="domain" description="Gram-positive pilin subunit D1 N-terminal" evidence="4">
    <location>
        <begin position="48"/>
        <end position="189"/>
    </location>
</feature>
<evidence type="ECO:0000259" key="4">
    <source>
        <dbReference type="Pfam" id="PF16555"/>
    </source>
</evidence>
<dbReference type="InterPro" id="IPR032364">
    <property type="entry name" value="GramPos_pilinD1_N"/>
</dbReference>
<dbReference type="InterPro" id="IPR041033">
    <property type="entry name" value="SpaA_PFL_dom_1"/>
</dbReference>
<dbReference type="InterPro" id="IPR026466">
    <property type="entry name" value="Fim_isopep_form_D2_dom"/>
</dbReference>
<dbReference type="InterPro" id="IPR013783">
    <property type="entry name" value="Ig-like_fold"/>
</dbReference>
<comment type="caution">
    <text evidence="6">The sequence shown here is derived from an EMBL/GenBank/DDBJ whole genome shotgun (WGS) entry which is preliminary data.</text>
</comment>
<accession>A0ABQ2KPY1</accession>
<feature type="region of interest" description="Disordered" evidence="1">
    <location>
        <begin position="55"/>
        <end position="78"/>
    </location>
</feature>
<gene>
    <name evidence="6" type="ORF">GCM10010968_25450</name>
</gene>
<proteinExistence type="predicted"/>
<name>A0ABQ2KPY1_9MICO</name>
<dbReference type="Gene3D" id="2.60.40.10">
    <property type="entry name" value="Immunoglobulins"/>
    <property type="match status" value="2"/>
</dbReference>
<dbReference type="RefSeq" id="WP_188718672.1">
    <property type="nucleotide sequence ID" value="NZ_BAABBD010000004.1"/>
</dbReference>
<dbReference type="NCBIfam" id="NF033902">
    <property type="entry name" value="iso_D2_wall_anc"/>
    <property type="match status" value="1"/>
</dbReference>
<keyword evidence="2" id="KW-0472">Membrane</keyword>
<dbReference type="EMBL" id="BMLM01000002">
    <property type="protein sequence ID" value="GGN89119.1"/>
    <property type="molecule type" value="Genomic_DNA"/>
</dbReference>
<dbReference type="NCBIfam" id="TIGR04226">
    <property type="entry name" value="RrgB_K2N_iso_D2"/>
    <property type="match status" value="1"/>
</dbReference>
<dbReference type="InterPro" id="IPR048052">
    <property type="entry name" value="FM1-like"/>
</dbReference>
<evidence type="ECO:0000256" key="3">
    <source>
        <dbReference type="SAM" id="SignalP"/>
    </source>
</evidence>
<dbReference type="NCBIfam" id="TIGR01167">
    <property type="entry name" value="LPXTG_anchor"/>
    <property type="match status" value="1"/>
</dbReference>
<dbReference type="Proteomes" id="UP000626982">
    <property type="component" value="Unassembled WGS sequence"/>
</dbReference>
<evidence type="ECO:0008006" key="8">
    <source>
        <dbReference type="Google" id="ProtNLM"/>
    </source>
</evidence>
<sequence length="475" mass="47955">MATTKKGLTARIAAGLGAAALATLTALGGALPASATGTGNIDPDAPASIVIHKHTQTTPPGEVGSGDELDPGPSGAPIDGVEFAIQQVTNIDVSDSETWTSLSSLTADDVVGSADYVLGEDEGVDAWTVTTAGGGIAEQDVPLGVYLVTELSTPADANVVIRSKPFLVVVPQPRTDGTWNYDVHVYPKNAVSSITKSAAAFDQQGFGSTVAWTITTPAPIRVQGTEIESYAIEDTLDPRLTLAASGAATVTVAGVEITDFAVSGGPSGLVTLTFGADGIAALEANPGAPVVATVTTVVGANGELGDGSIENTAVVRINGVAVTSAPAVDHWGSVEFMKVDDEGNALQGAIFEVRDSSGDVVAVGGAETFTSDEHGLVTISGLRTTAAGDAEYTVIELQAPAGYMLPTTATWTVEVPVGATAEVEMAPVVNAQVPPYSLPVTGGAGQTAFMLGGFGLVALALGFALLRRRSAQPQD</sequence>
<evidence type="ECO:0000256" key="1">
    <source>
        <dbReference type="SAM" id="MobiDB-lite"/>
    </source>
</evidence>
<feature type="transmembrane region" description="Helical" evidence="2">
    <location>
        <begin position="448"/>
        <end position="466"/>
    </location>
</feature>
<feature type="signal peptide" evidence="3">
    <location>
        <begin position="1"/>
        <end position="35"/>
    </location>
</feature>
<evidence type="ECO:0000256" key="2">
    <source>
        <dbReference type="SAM" id="Phobius"/>
    </source>
</evidence>
<feature type="chain" id="PRO_5045904446" description="LPXTG-motif cell wall anchor domain-containing protein/fimbrial isopeptide formation D2 domain-containing protein" evidence="3">
    <location>
        <begin position="36"/>
        <end position="475"/>
    </location>
</feature>
<protein>
    <recommendedName>
        <fullName evidence="8">LPXTG-motif cell wall anchor domain-containing protein/fimbrial isopeptide formation D2 domain-containing protein</fullName>
    </recommendedName>
</protein>
<dbReference type="Gene3D" id="2.60.40.740">
    <property type="match status" value="1"/>
</dbReference>
<dbReference type="Pfam" id="PF17802">
    <property type="entry name" value="SpaA"/>
    <property type="match status" value="1"/>
</dbReference>